<dbReference type="Gene3D" id="1.50.10.10">
    <property type="match status" value="1"/>
</dbReference>
<keyword evidence="3" id="KW-1185">Reference proteome</keyword>
<dbReference type="OrthoDB" id="10257263at2759"/>
<dbReference type="InterPro" id="IPR012341">
    <property type="entry name" value="6hp_glycosidase-like_sf"/>
</dbReference>
<feature type="binding site" evidence="1">
    <location>
        <position position="306"/>
    </location>
    <ligand>
        <name>Zn(2+)</name>
        <dbReference type="ChEBI" id="CHEBI:29105"/>
    </ligand>
</feature>
<sequence length="380" mass="42496">MAQPRYIPNISPPLLPEPRPREELLHSLTKIVSECPPRKPWTDKFKATPQGLWTGPTSIAYLFLWLAETHPDITIQDRLPLEWCNRYLDCGSDEISGPRGLNGWGIKNEYLAYNTVKAAATQDNFYVSTVVDTIANHFDCPAADNEHLSGRAGTLSLLRIIKRWCPSASSQIEDCTKILVEQAMSAVPWRFHGHNYIGAAHGVIGDLTQIVLSRPAMGRDAAIESILSEQLDLQAEDGHWFITDDPTLGEPDLVHYCHGSPGFIISLAAIRPFVSEKLQARIDTATERGRQEVWEKGLLRKEPNLCHGIVGNMLALREWSQREHFMAHATADKIREGIDNGTFIAGDDSYGLLWGEAGRAWGWAMLDKKQDLGYPSYTDV</sequence>
<comment type="caution">
    <text evidence="2">The sequence shown here is derived from an EMBL/GenBank/DDBJ whole genome shotgun (WGS) entry which is preliminary data.</text>
</comment>
<proteinExistence type="predicted"/>
<name>A0A9P9AN37_9HYPO</name>
<reference evidence="2 3" key="1">
    <citation type="journal article" date="2021" name="Nat. Commun.">
        <title>Genetic determinants of endophytism in the Arabidopsis root mycobiome.</title>
        <authorList>
            <person name="Mesny F."/>
            <person name="Miyauchi S."/>
            <person name="Thiergart T."/>
            <person name="Pickel B."/>
            <person name="Atanasova L."/>
            <person name="Karlsson M."/>
            <person name="Huettel B."/>
            <person name="Barry K.W."/>
            <person name="Haridas S."/>
            <person name="Chen C."/>
            <person name="Bauer D."/>
            <person name="Andreopoulos W."/>
            <person name="Pangilinan J."/>
            <person name="LaButti K."/>
            <person name="Riley R."/>
            <person name="Lipzen A."/>
            <person name="Clum A."/>
            <person name="Drula E."/>
            <person name="Henrissat B."/>
            <person name="Kohler A."/>
            <person name="Grigoriev I.V."/>
            <person name="Martin F.M."/>
            <person name="Hacquard S."/>
        </authorList>
    </citation>
    <scope>NUCLEOTIDE SEQUENCE [LARGE SCALE GENOMIC DNA]</scope>
    <source>
        <strain evidence="2 3">MPI-CAGE-CH-0241</strain>
    </source>
</reference>
<dbReference type="Pfam" id="PF05147">
    <property type="entry name" value="LANC_like"/>
    <property type="match status" value="1"/>
</dbReference>
<evidence type="ECO:0000313" key="3">
    <source>
        <dbReference type="Proteomes" id="UP000777438"/>
    </source>
</evidence>
<accession>A0A9P9AN37</accession>
<dbReference type="EMBL" id="JAGPYM010000016">
    <property type="protein sequence ID" value="KAH6886197.1"/>
    <property type="molecule type" value="Genomic_DNA"/>
</dbReference>
<feature type="binding site" evidence="1">
    <location>
        <position position="307"/>
    </location>
    <ligand>
        <name>Zn(2+)</name>
        <dbReference type="ChEBI" id="CHEBI:29105"/>
    </ligand>
</feature>
<evidence type="ECO:0000256" key="1">
    <source>
        <dbReference type="PIRSR" id="PIRSR607822-1"/>
    </source>
</evidence>
<dbReference type="SMART" id="SM01260">
    <property type="entry name" value="LANC_like"/>
    <property type="match status" value="1"/>
</dbReference>
<dbReference type="GO" id="GO:0046872">
    <property type="term" value="F:metal ion binding"/>
    <property type="evidence" value="ECO:0007669"/>
    <property type="project" value="UniProtKB-KW"/>
</dbReference>
<dbReference type="CDD" id="cd04794">
    <property type="entry name" value="euk_LANCL"/>
    <property type="match status" value="1"/>
</dbReference>
<keyword evidence="1" id="KW-0479">Metal-binding</keyword>
<dbReference type="SUPFAM" id="SSF158745">
    <property type="entry name" value="LanC-like"/>
    <property type="match status" value="1"/>
</dbReference>
<keyword evidence="1" id="KW-0862">Zinc</keyword>
<dbReference type="Proteomes" id="UP000777438">
    <property type="component" value="Unassembled WGS sequence"/>
</dbReference>
<feature type="binding site" evidence="1">
    <location>
        <position position="257"/>
    </location>
    <ligand>
        <name>Zn(2+)</name>
        <dbReference type="ChEBI" id="CHEBI:29105"/>
    </ligand>
</feature>
<dbReference type="PRINTS" id="PR01950">
    <property type="entry name" value="LANCSUPER"/>
</dbReference>
<dbReference type="PANTHER" id="PTHR12736">
    <property type="entry name" value="LANC-LIKE PROTEIN"/>
    <property type="match status" value="1"/>
</dbReference>
<gene>
    <name evidence="2" type="ORF">B0T10DRAFT_78229</name>
</gene>
<dbReference type="GO" id="GO:0031179">
    <property type="term" value="P:peptide modification"/>
    <property type="evidence" value="ECO:0007669"/>
    <property type="project" value="InterPro"/>
</dbReference>
<dbReference type="PANTHER" id="PTHR12736:SF7">
    <property type="entry name" value="LANC-LIKE PROTEIN 3"/>
    <property type="match status" value="1"/>
</dbReference>
<dbReference type="AlphaFoldDB" id="A0A9P9AN37"/>
<evidence type="ECO:0000313" key="2">
    <source>
        <dbReference type="EMBL" id="KAH6886197.1"/>
    </source>
</evidence>
<dbReference type="InterPro" id="IPR007822">
    <property type="entry name" value="LANC-like"/>
</dbReference>
<dbReference type="GO" id="GO:0005975">
    <property type="term" value="P:carbohydrate metabolic process"/>
    <property type="evidence" value="ECO:0007669"/>
    <property type="project" value="InterPro"/>
</dbReference>
<organism evidence="2 3">
    <name type="scientific">Thelonectria olida</name>
    <dbReference type="NCBI Taxonomy" id="1576542"/>
    <lineage>
        <taxon>Eukaryota</taxon>
        <taxon>Fungi</taxon>
        <taxon>Dikarya</taxon>
        <taxon>Ascomycota</taxon>
        <taxon>Pezizomycotina</taxon>
        <taxon>Sordariomycetes</taxon>
        <taxon>Hypocreomycetidae</taxon>
        <taxon>Hypocreales</taxon>
        <taxon>Nectriaceae</taxon>
        <taxon>Thelonectria</taxon>
    </lineage>
</organism>
<protein>
    <submittedName>
        <fullName evidence="2">Uncharacterized protein</fullName>
    </submittedName>
</protein>
<dbReference type="GO" id="GO:0005886">
    <property type="term" value="C:plasma membrane"/>
    <property type="evidence" value="ECO:0007669"/>
    <property type="project" value="TreeGrafter"/>
</dbReference>